<evidence type="ECO:0000313" key="2">
    <source>
        <dbReference type="EMBL" id="SFE38270.1"/>
    </source>
</evidence>
<keyword evidence="3" id="KW-1185">Reference proteome</keyword>
<dbReference type="Gene3D" id="3.30.1330.30">
    <property type="match status" value="1"/>
</dbReference>
<sequence>MDNSFHSFLGLAARAGKIKTGEETVLKQMRNQSLHLVIVSGDASPNTQKKFRDKSSFYHVPLRMTSDRERLGQAIGKESRVIIGITDKGFADKLLTMLDE</sequence>
<dbReference type="InterPro" id="IPR004038">
    <property type="entry name" value="Ribosomal_eL8/eL30/eS12/Gad45"/>
</dbReference>
<dbReference type="GO" id="GO:0005840">
    <property type="term" value="C:ribosome"/>
    <property type="evidence" value="ECO:0007669"/>
    <property type="project" value="UniProtKB-KW"/>
</dbReference>
<keyword evidence="2" id="KW-0689">Ribosomal protein</keyword>
<dbReference type="AlphaFoldDB" id="A0A1I2A664"/>
<proteinExistence type="predicted"/>
<dbReference type="OrthoDB" id="9794863at2"/>
<dbReference type="EMBL" id="FONT01000001">
    <property type="protein sequence ID" value="SFE38270.1"/>
    <property type="molecule type" value="Genomic_DNA"/>
</dbReference>
<evidence type="ECO:0000313" key="3">
    <source>
        <dbReference type="Proteomes" id="UP000199516"/>
    </source>
</evidence>
<keyword evidence="2" id="KW-0687">Ribonucleoprotein</keyword>
<dbReference type="SUPFAM" id="SSF55315">
    <property type="entry name" value="L30e-like"/>
    <property type="match status" value="1"/>
</dbReference>
<feature type="domain" description="Ribosomal protein eL8/eL30/eS12/Gadd45" evidence="1">
    <location>
        <begin position="7"/>
        <end position="94"/>
    </location>
</feature>
<dbReference type="Proteomes" id="UP000199516">
    <property type="component" value="Unassembled WGS sequence"/>
</dbReference>
<organism evidence="2 3">
    <name type="scientific">Alteribacillus iranensis</name>
    <dbReference type="NCBI Taxonomy" id="930128"/>
    <lineage>
        <taxon>Bacteria</taxon>
        <taxon>Bacillati</taxon>
        <taxon>Bacillota</taxon>
        <taxon>Bacilli</taxon>
        <taxon>Bacillales</taxon>
        <taxon>Bacillaceae</taxon>
        <taxon>Alteribacillus</taxon>
    </lineage>
</organism>
<protein>
    <submittedName>
        <fullName evidence="2">Ribosomal protein L7Ae</fullName>
    </submittedName>
</protein>
<dbReference type="Pfam" id="PF01248">
    <property type="entry name" value="Ribosomal_L7Ae"/>
    <property type="match status" value="1"/>
</dbReference>
<dbReference type="RefSeq" id="WP_091657172.1">
    <property type="nucleotide sequence ID" value="NZ_FONT01000001.1"/>
</dbReference>
<gene>
    <name evidence="2" type="ORF">SAMN05192532_101626</name>
</gene>
<accession>A0A1I2A664</accession>
<evidence type="ECO:0000259" key="1">
    <source>
        <dbReference type="Pfam" id="PF01248"/>
    </source>
</evidence>
<dbReference type="STRING" id="930128.SAMN05192532_101626"/>
<dbReference type="NCBIfam" id="NF005825">
    <property type="entry name" value="PRK07714.1"/>
    <property type="match status" value="1"/>
</dbReference>
<reference evidence="2 3" key="1">
    <citation type="submission" date="2016-10" db="EMBL/GenBank/DDBJ databases">
        <authorList>
            <person name="de Groot N.N."/>
        </authorList>
    </citation>
    <scope>NUCLEOTIDE SEQUENCE [LARGE SCALE GENOMIC DNA]</scope>
    <source>
        <strain evidence="2 3">DSM 23995</strain>
    </source>
</reference>
<name>A0A1I2A664_9BACI</name>
<dbReference type="InterPro" id="IPR029064">
    <property type="entry name" value="Ribosomal_eL30-like_sf"/>
</dbReference>